<reference evidence="10" key="1">
    <citation type="journal article" date="2018" name="Front. Microbiol.">
        <title>Genome-Based Analysis Reveals the Taxonomy and Diversity of the Family Idiomarinaceae.</title>
        <authorList>
            <person name="Liu Y."/>
            <person name="Lai Q."/>
            <person name="Shao Z."/>
        </authorList>
    </citation>
    <scope>NUCLEOTIDE SEQUENCE [LARGE SCALE GENOMIC DNA]</scope>
    <source>
        <strain evidence="10">CVS-6</strain>
    </source>
</reference>
<dbReference type="Proteomes" id="UP000288259">
    <property type="component" value="Unassembled WGS sequence"/>
</dbReference>
<comment type="similarity">
    <text evidence="2">Belongs to the CsgG family.</text>
</comment>
<dbReference type="Pfam" id="PF03783">
    <property type="entry name" value="CsgG"/>
    <property type="match status" value="1"/>
</dbReference>
<dbReference type="PANTHER" id="PTHR41164">
    <property type="entry name" value="CURLI PRODUCTION ASSEMBLY/TRANSPORT COMPONENT CSGG"/>
    <property type="match status" value="1"/>
</dbReference>
<keyword evidence="7" id="KW-0564">Palmitate</keyword>
<evidence type="ECO:0000313" key="10">
    <source>
        <dbReference type="Proteomes" id="UP000288259"/>
    </source>
</evidence>
<comment type="caution">
    <text evidence="9">The sequence shown here is derived from an EMBL/GenBank/DDBJ whole genome shotgun (WGS) entry which is preliminary data.</text>
</comment>
<evidence type="ECO:0000256" key="7">
    <source>
        <dbReference type="ARBA" id="ARBA00023139"/>
    </source>
</evidence>
<keyword evidence="6" id="KW-0472">Membrane</keyword>
<evidence type="ECO:0000256" key="5">
    <source>
        <dbReference type="ARBA" id="ARBA00022729"/>
    </source>
</evidence>
<evidence type="ECO:0000313" key="9">
    <source>
        <dbReference type="EMBL" id="RUO62281.1"/>
    </source>
</evidence>
<keyword evidence="4" id="KW-1003">Cell membrane</keyword>
<organism evidence="9 10">
    <name type="scientific">Pseudidiomarina insulisalsae</name>
    <dbReference type="NCBI Taxonomy" id="575789"/>
    <lineage>
        <taxon>Bacteria</taxon>
        <taxon>Pseudomonadati</taxon>
        <taxon>Pseudomonadota</taxon>
        <taxon>Gammaproteobacteria</taxon>
        <taxon>Alteromonadales</taxon>
        <taxon>Idiomarinaceae</taxon>
        <taxon>Pseudidiomarina</taxon>
    </lineage>
</organism>
<evidence type="ECO:0000256" key="4">
    <source>
        <dbReference type="ARBA" id="ARBA00022475"/>
    </source>
</evidence>
<evidence type="ECO:0000256" key="2">
    <source>
        <dbReference type="ARBA" id="ARBA00008899"/>
    </source>
</evidence>
<dbReference type="PANTHER" id="PTHR41164:SF1">
    <property type="entry name" value="CURLI PRODUCTION ASSEMBLY_TRANSPORT COMPONENT CSGG"/>
    <property type="match status" value="1"/>
</dbReference>
<dbReference type="GO" id="GO:0030288">
    <property type="term" value="C:outer membrane-bounded periplasmic space"/>
    <property type="evidence" value="ECO:0007669"/>
    <property type="project" value="InterPro"/>
</dbReference>
<dbReference type="AlphaFoldDB" id="A0A432YMR7"/>
<evidence type="ECO:0000256" key="1">
    <source>
        <dbReference type="ARBA" id="ARBA00003989"/>
    </source>
</evidence>
<name>A0A432YMR7_9GAMM</name>
<sequence length="320" mass="33841">MKLSATAAALVLAGCASQSPQPQTQTAPVNKAEQLQAQQTMLESQPVTLGLKRKLAVGRLSNETNYGRSLLREAVQGIHDQKISDMFTQAVANTQHFMIFERPDMNAILAEQQLTQQTNDLVGVDTLVIGSLTEFGRATTGERGFLSSSAKQEATATVDLRLVDTRTGQVIASFSGTGSSSLEQSRTMGFGSVAGYDGSLNDRAIGAAVNAAVEKMTQALLERPWSADVLAFENNLVYISGGEAQGVKPGMRFNVMTKGQRVKSSTTGATITLPGEKVAEIRVQSLFGTTETDQGAAATVTSGSLTGYELAALEVVEVTE</sequence>
<dbReference type="PROSITE" id="PS51257">
    <property type="entry name" value="PROKAR_LIPOPROTEIN"/>
    <property type="match status" value="1"/>
</dbReference>
<keyword evidence="8" id="KW-0449">Lipoprotein</keyword>
<keyword evidence="5" id="KW-0732">Signal</keyword>
<dbReference type="OrthoDB" id="9793163at2"/>
<dbReference type="EMBL" id="PIPY01000004">
    <property type="protein sequence ID" value="RUO62281.1"/>
    <property type="molecule type" value="Genomic_DNA"/>
</dbReference>
<accession>A0A432YMR7</accession>
<protein>
    <recommendedName>
        <fullName evidence="3">Curli production assembly/transport component CsgG</fullName>
    </recommendedName>
</protein>
<evidence type="ECO:0000256" key="6">
    <source>
        <dbReference type="ARBA" id="ARBA00023136"/>
    </source>
</evidence>
<keyword evidence="10" id="KW-1185">Reference proteome</keyword>
<evidence type="ECO:0000256" key="8">
    <source>
        <dbReference type="ARBA" id="ARBA00023288"/>
    </source>
</evidence>
<proteinExistence type="inferred from homology"/>
<comment type="function">
    <text evidence="1">May be involved in the biogenesis of curli organelles.</text>
</comment>
<evidence type="ECO:0000256" key="3">
    <source>
        <dbReference type="ARBA" id="ARBA00014028"/>
    </source>
</evidence>
<gene>
    <name evidence="9" type="ORF">CWI71_05065</name>
</gene>
<dbReference type="Gene3D" id="3.40.50.10610">
    <property type="entry name" value="ABC-type transport auxiliary lipoprotein component"/>
    <property type="match status" value="1"/>
</dbReference>
<dbReference type="InterPro" id="IPR005534">
    <property type="entry name" value="Curli_assmbl/transp-comp_CsgG"/>
</dbReference>